<dbReference type="InterPro" id="IPR051691">
    <property type="entry name" value="Metab_Enz_Cyan_OpOx_G3PDH"/>
</dbReference>
<proteinExistence type="predicted"/>
<keyword evidence="1" id="KW-0560">Oxidoreductase</keyword>
<dbReference type="SUPFAM" id="SSF51905">
    <property type="entry name" value="FAD/NAD(P)-binding domain"/>
    <property type="match status" value="1"/>
</dbReference>
<evidence type="ECO:0000259" key="3">
    <source>
        <dbReference type="Pfam" id="PF17806"/>
    </source>
</evidence>
<protein>
    <submittedName>
        <fullName evidence="4">NADPH-dependent 2,4-dienoyl-CoA reductase, sulfur reductase</fullName>
    </submittedName>
</protein>
<dbReference type="GO" id="GO:0016491">
    <property type="term" value="F:oxidoreductase activity"/>
    <property type="evidence" value="ECO:0007669"/>
    <property type="project" value="UniProtKB-KW"/>
</dbReference>
<gene>
    <name evidence="4" type="ORF">SAMN02745220_00588</name>
</gene>
<dbReference type="EMBL" id="FRFE01000002">
    <property type="protein sequence ID" value="SHO43968.1"/>
    <property type="molecule type" value="Genomic_DNA"/>
</dbReference>
<dbReference type="AlphaFoldDB" id="A0A1M7XY71"/>
<dbReference type="RefSeq" id="WP_073611956.1">
    <property type="nucleotide sequence ID" value="NZ_FRFE01000002.1"/>
</dbReference>
<dbReference type="PIRSF" id="PIRSF037495">
    <property type="entry name" value="Opine_OX_OoxA/HcnB"/>
    <property type="match status" value="1"/>
</dbReference>
<name>A0A1M7XY71_9BACT</name>
<dbReference type="InterPro" id="IPR036188">
    <property type="entry name" value="FAD/NAD-bd_sf"/>
</dbReference>
<keyword evidence="5" id="KW-1185">Reference proteome</keyword>
<accession>A0A1M7XY71</accession>
<dbReference type="InterPro" id="IPR041117">
    <property type="entry name" value="SoxA_A3"/>
</dbReference>
<reference evidence="4 5" key="1">
    <citation type="submission" date="2016-12" db="EMBL/GenBank/DDBJ databases">
        <authorList>
            <person name="Song W.-J."/>
            <person name="Kurnit D.M."/>
        </authorList>
    </citation>
    <scope>NUCLEOTIDE SEQUENCE [LARGE SCALE GENOMIC DNA]</scope>
    <source>
        <strain evidence="4 5">DSM 18488</strain>
    </source>
</reference>
<dbReference type="InterPro" id="IPR017224">
    <property type="entry name" value="Opine_Oxase_asu/HCN_bsu"/>
</dbReference>
<feature type="domain" description="FAD/NAD(P)-binding" evidence="2">
    <location>
        <begin position="6"/>
        <end position="306"/>
    </location>
</feature>
<dbReference type="STRING" id="1121416.SAMN02745220_00588"/>
<feature type="domain" description="SoxA A3" evidence="3">
    <location>
        <begin position="381"/>
        <end position="455"/>
    </location>
</feature>
<evidence type="ECO:0000259" key="2">
    <source>
        <dbReference type="Pfam" id="PF07992"/>
    </source>
</evidence>
<evidence type="ECO:0000313" key="4">
    <source>
        <dbReference type="EMBL" id="SHO43968.1"/>
    </source>
</evidence>
<dbReference type="PRINTS" id="PR00368">
    <property type="entry name" value="FADPNR"/>
</dbReference>
<dbReference type="InterPro" id="IPR023753">
    <property type="entry name" value="FAD/NAD-binding_dom"/>
</dbReference>
<dbReference type="PANTHER" id="PTHR42949">
    <property type="entry name" value="ANAEROBIC GLYCEROL-3-PHOSPHATE DEHYDROGENASE SUBUNIT B"/>
    <property type="match status" value="1"/>
</dbReference>
<dbReference type="Gene3D" id="3.50.50.60">
    <property type="entry name" value="FAD/NAD(P)-binding domain"/>
    <property type="match status" value="2"/>
</dbReference>
<dbReference type="InterPro" id="IPR041854">
    <property type="entry name" value="BFD-like_2Fe2S-bd_dom_sf"/>
</dbReference>
<dbReference type="PANTHER" id="PTHR42949:SF3">
    <property type="entry name" value="ANAEROBIC GLYCEROL-3-PHOSPHATE DEHYDROGENASE SUBUNIT B"/>
    <property type="match status" value="1"/>
</dbReference>
<organism evidence="4 5">
    <name type="scientific">Desulfopila aestuarii DSM 18488</name>
    <dbReference type="NCBI Taxonomy" id="1121416"/>
    <lineage>
        <taxon>Bacteria</taxon>
        <taxon>Pseudomonadati</taxon>
        <taxon>Thermodesulfobacteriota</taxon>
        <taxon>Desulfobulbia</taxon>
        <taxon>Desulfobulbales</taxon>
        <taxon>Desulfocapsaceae</taxon>
        <taxon>Desulfopila</taxon>
    </lineage>
</organism>
<dbReference type="Gene3D" id="1.10.10.1100">
    <property type="entry name" value="BFD-like [2Fe-2S]-binding domain"/>
    <property type="match status" value="1"/>
</dbReference>
<dbReference type="OrthoDB" id="9801699at2"/>
<evidence type="ECO:0000256" key="1">
    <source>
        <dbReference type="ARBA" id="ARBA00023002"/>
    </source>
</evidence>
<dbReference type="Pfam" id="PF07992">
    <property type="entry name" value="Pyr_redox_2"/>
    <property type="match status" value="1"/>
</dbReference>
<evidence type="ECO:0000313" key="5">
    <source>
        <dbReference type="Proteomes" id="UP000184603"/>
    </source>
</evidence>
<sequence>MSMQHDAVVIGAGPAGLAAASRLAELGLDVLTLDEQFRLGGQIYRHIEKASDQQFRFLGDDYARGQILAARFRKSGAKYESSATVWQIEPDGSICYSRHGKSKRIKGSYIIAATGAMERPVPLPGWNLPGVIGAGAANNLAKEAGLQPDVPLVIAGSGPLLLLEATQLIKKGAKIEAILDTTPQIPPLSAAPKIPPALLRTDFLLKGVAMMQMIRRSSVPYLKGVTDIRCLGSEQVTGVEARQGDRTLTFDAKMVLLHFGVIPNTHIFRQAGCRMAWKNDQRYWHPVCDNWGRTNFERIFAAGDGAAVYGALAAEYKGELAALETARCLGILPEYERDALAAPLRAALKKDMYPRPLIDALFSPHFDATALPDETVLCRCEHVTVGDIRKVVAEGVHEVNEVKIITRSGMGPCQGRMCGPALAEIVASESGVSIQKAGLLNIRPPLKPIPLDEVATMDLGPDGSGPANLFKNQSK</sequence>
<dbReference type="CDD" id="cd19946">
    <property type="entry name" value="GlpA-like_Fer2_BFD-like"/>
    <property type="match status" value="1"/>
</dbReference>
<dbReference type="Pfam" id="PF17806">
    <property type="entry name" value="SO_alpha_A3"/>
    <property type="match status" value="1"/>
</dbReference>
<dbReference type="Proteomes" id="UP000184603">
    <property type="component" value="Unassembled WGS sequence"/>
</dbReference>
<dbReference type="PRINTS" id="PR00411">
    <property type="entry name" value="PNDRDTASEI"/>
</dbReference>